<evidence type="ECO:0000313" key="1">
    <source>
        <dbReference type="EMBL" id="SFS55230.1"/>
    </source>
</evidence>
<dbReference type="OrthoDB" id="980849at2"/>
<dbReference type="EMBL" id="FPAG01000002">
    <property type="protein sequence ID" value="SFS55230.1"/>
    <property type="molecule type" value="Genomic_DNA"/>
</dbReference>
<name>A0A1I6QS65_9FLAO</name>
<dbReference type="SUPFAM" id="SSF53756">
    <property type="entry name" value="UDP-Glycosyltransferase/glycogen phosphorylase"/>
    <property type="match status" value="1"/>
</dbReference>
<organism evidence="1 2">
    <name type="scientific">Zhouia amylolytica</name>
    <dbReference type="NCBI Taxonomy" id="376730"/>
    <lineage>
        <taxon>Bacteria</taxon>
        <taxon>Pseudomonadati</taxon>
        <taxon>Bacteroidota</taxon>
        <taxon>Flavobacteriia</taxon>
        <taxon>Flavobacteriales</taxon>
        <taxon>Flavobacteriaceae</taxon>
        <taxon>Zhouia</taxon>
    </lineage>
</organism>
<protein>
    <submittedName>
        <fullName evidence="1">Glycosyltransferase involved in cell wall bisynthesis</fullName>
    </submittedName>
</protein>
<keyword evidence="1" id="KW-0808">Transferase</keyword>
<dbReference type="AlphaFoldDB" id="A0A1I6QS65"/>
<proteinExistence type="predicted"/>
<accession>A0A1I6QS65</accession>
<dbReference type="Gene3D" id="3.40.50.2000">
    <property type="entry name" value="Glycogen Phosphorylase B"/>
    <property type="match status" value="2"/>
</dbReference>
<evidence type="ECO:0000313" key="2">
    <source>
        <dbReference type="Proteomes" id="UP000183209"/>
    </source>
</evidence>
<dbReference type="Proteomes" id="UP000183209">
    <property type="component" value="Unassembled WGS sequence"/>
</dbReference>
<dbReference type="GO" id="GO:0016740">
    <property type="term" value="F:transferase activity"/>
    <property type="evidence" value="ECO:0007669"/>
    <property type="project" value="UniProtKB-KW"/>
</dbReference>
<gene>
    <name evidence="1" type="ORF">SAMN04487906_0824</name>
</gene>
<sequence>MNILYIITTFEKGVGGHYYSMKSTIEALKPQINPVVVNIGRNESPIIETIDCDKYQMLYKVYNFVSIQIRLKEIINKHNIQKIHCFDDRAYLFLRSIRFKNVQLILTKCGGPNLRFYPKINTLIVYSKENYEFFRSLGKTENLYLVPNRVSSFYGSDERVKDLKTRLRIKSTENVFLRISRITKYYQKSLVQSINLVKSLETSRLIIIGQVMDEEVFEELKRIKSNKIHLVTDSLYYQNAKEIIPICDFYIGTGRGLMEASSMGKVLLSPVKDSKFPAIIKEGNFNSFFSTNFSERNKLDCDEIDFLNDIRNLLESKAEMLKLQKFSKKLFDEHFNINTKKEWYLRIYTSQLKGPNLNVLDRIKHFLIFHYHYLTQG</sequence>
<reference evidence="1 2" key="1">
    <citation type="submission" date="2016-10" db="EMBL/GenBank/DDBJ databases">
        <authorList>
            <person name="de Groot N.N."/>
        </authorList>
    </citation>
    <scope>NUCLEOTIDE SEQUENCE [LARGE SCALE GENOMIC DNA]</scope>
    <source>
        <strain evidence="1 2">CGMCC 1.6114</strain>
    </source>
</reference>
<dbReference type="RefSeq" id="WP_074977101.1">
    <property type="nucleotide sequence ID" value="NZ_FPAG01000002.1"/>
</dbReference>